<evidence type="ECO:0000313" key="1">
    <source>
        <dbReference type="EMBL" id="KAA6393549.1"/>
    </source>
</evidence>
<reference evidence="1 2" key="1">
    <citation type="submission" date="2019-03" db="EMBL/GenBank/DDBJ databases">
        <title>Single cell metagenomics reveals metabolic interactions within the superorganism composed of flagellate Streblomastix strix and complex community of Bacteroidetes bacteria on its surface.</title>
        <authorList>
            <person name="Treitli S.C."/>
            <person name="Kolisko M."/>
            <person name="Husnik F."/>
            <person name="Keeling P."/>
            <person name="Hampl V."/>
        </authorList>
    </citation>
    <scope>NUCLEOTIDE SEQUENCE [LARGE SCALE GENOMIC DNA]</scope>
    <source>
        <strain evidence="1">ST1C</strain>
    </source>
</reference>
<dbReference type="AlphaFoldDB" id="A0A5J4WGX4"/>
<evidence type="ECO:0000313" key="2">
    <source>
        <dbReference type="Proteomes" id="UP000324800"/>
    </source>
</evidence>
<organism evidence="1 2">
    <name type="scientific">Streblomastix strix</name>
    <dbReference type="NCBI Taxonomy" id="222440"/>
    <lineage>
        <taxon>Eukaryota</taxon>
        <taxon>Metamonada</taxon>
        <taxon>Preaxostyla</taxon>
        <taxon>Oxymonadida</taxon>
        <taxon>Streblomastigidae</taxon>
        <taxon>Streblomastix</taxon>
    </lineage>
</organism>
<name>A0A5J4WGX4_9EUKA</name>
<dbReference type="EMBL" id="SNRW01002200">
    <property type="protein sequence ID" value="KAA6393549.1"/>
    <property type="molecule type" value="Genomic_DNA"/>
</dbReference>
<protein>
    <submittedName>
        <fullName evidence="1">Uncharacterized protein</fullName>
    </submittedName>
</protein>
<accession>A0A5J4WGX4</accession>
<proteinExistence type="predicted"/>
<dbReference type="Proteomes" id="UP000324800">
    <property type="component" value="Unassembled WGS sequence"/>
</dbReference>
<comment type="caution">
    <text evidence="1">The sequence shown here is derived from an EMBL/GenBank/DDBJ whole genome shotgun (WGS) entry which is preliminary data.</text>
</comment>
<sequence length="105" mass="11852">MNQNNQIFTINREHDSIESALVSNHIQKQATQIILKQRVGARVAEGDVLQQSPLVDDLLLSPWETFAPPLSLPNISTQAIVEAESPNVHKSAKFRIHKCRRMIKT</sequence>
<gene>
    <name evidence="1" type="ORF">EZS28_010925</name>
</gene>